<keyword evidence="5" id="KW-1185">Reference proteome</keyword>
<dbReference type="InterPro" id="IPR001810">
    <property type="entry name" value="F-box_dom"/>
</dbReference>
<dbReference type="Proteomes" id="UP001302367">
    <property type="component" value="Chromosome 4"/>
</dbReference>
<dbReference type="OrthoDB" id="5224238at2759"/>
<dbReference type="EMBL" id="CP134187">
    <property type="protein sequence ID" value="WPB02366.1"/>
    <property type="molecule type" value="Genomic_DNA"/>
</dbReference>
<dbReference type="AlphaFoldDB" id="A0A2G5HMU0"/>
<dbReference type="SUPFAM" id="SSF81383">
    <property type="entry name" value="F-box domain"/>
    <property type="match status" value="1"/>
</dbReference>
<reference evidence="2 4" key="1">
    <citation type="submission" date="2015-10" db="EMBL/GenBank/DDBJ databases">
        <title>The cercosporin biosynthetic gene cluster was horizontally transferred to several fungal lineages and shown to be expanded in Cercospora beticola based on microsynteny with recipient genomes.</title>
        <authorList>
            <person name="De Jonge R."/>
            <person name="Ebert M.K."/>
            <person name="Suttle J.C."/>
            <person name="Jurick Ii W.M."/>
            <person name="Secor G.A."/>
            <person name="Thomma B.P."/>
            <person name="Van De Peer Y."/>
            <person name="Bolton M.D."/>
        </authorList>
    </citation>
    <scope>NUCLEOTIDE SEQUENCE [LARGE SCALE GENOMIC DNA]</scope>
    <source>
        <strain evidence="2 4">09-40</strain>
    </source>
</reference>
<dbReference type="InterPro" id="IPR036047">
    <property type="entry name" value="F-box-like_dom_sf"/>
</dbReference>
<protein>
    <recommendedName>
        <fullName evidence="1">F-box domain-containing protein</fullName>
    </recommendedName>
</protein>
<gene>
    <name evidence="2" type="ORF">CB0940_05067</name>
    <name evidence="3" type="ORF">RHO25_007000</name>
</gene>
<feature type="domain" description="F-box" evidence="1">
    <location>
        <begin position="16"/>
        <end position="67"/>
    </location>
</feature>
<dbReference type="Proteomes" id="UP000230605">
    <property type="component" value="Chromosome 4"/>
</dbReference>
<evidence type="ECO:0000259" key="1">
    <source>
        <dbReference type="PROSITE" id="PS50181"/>
    </source>
</evidence>
<evidence type="ECO:0000313" key="2">
    <source>
        <dbReference type="EMBL" id="PIA93818.1"/>
    </source>
</evidence>
<accession>A0A2G5HMU0</accession>
<organism evidence="2 4">
    <name type="scientific">Cercospora beticola</name>
    <name type="common">Sugarbeet leaf spot fungus</name>
    <dbReference type="NCBI Taxonomy" id="122368"/>
    <lineage>
        <taxon>Eukaryota</taxon>
        <taxon>Fungi</taxon>
        <taxon>Dikarya</taxon>
        <taxon>Ascomycota</taxon>
        <taxon>Pezizomycotina</taxon>
        <taxon>Dothideomycetes</taxon>
        <taxon>Dothideomycetidae</taxon>
        <taxon>Mycosphaerellales</taxon>
        <taxon>Mycosphaerellaceae</taxon>
        <taxon>Cercospora</taxon>
    </lineage>
</organism>
<evidence type="ECO:0000313" key="4">
    <source>
        <dbReference type="Proteomes" id="UP000230605"/>
    </source>
</evidence>
<sequence>MTGIASNLQVVENDAQSPLHDLPIELLEWILPYLESEDLFNLRLASTELAAKTVKYMAKTYFTWLHIFMLDSSGISRLIWIAKHPVYKSAVKKIEFNVAVLQDPEEYEHDTWTDPLYLTPEKILKYRKLYADHMDLRAQARHRLKLVLNLFHLAGNVPAISATTYGPLALFMDCGHPSAWGVHYLFREHGDRVVVRGNGIVEQSVYAALCWAIFESAAQIGILNLGGLGHSIDPWLFGYAMLVLPHSAPFTHLRSLTLSLPRQRWLNGLKGADMRENYQTIELNRIALLTLVSQAEKLEYLALTCDLGHDLEGNRECNAIFFRTLAEDQLPKYAKPLQHIIDMELECHEIPKAMLLKFHSESQNNVEIAES</sequence>
<dbReference type="PROSITE" id="PS50181">
    <property type="entry name" value="FBOX"/>
    <property type="match status" value="1"/>
</dbReference>
<reference evidence="3 5" key="2">
    <citation type="submission" date="2023-09" db="EMBL/GenBank/DDBJ databases">
        <title>Complete-Gapless Cercospora beticola genome.</title>
        <authorList>
            <person name="Wyatt N.A."/>
            <person name="Spanner R.E."/>
            <person name="Bolton M.D."/>
        </authorList>
    </citation>
    <scope>NUCLEOTIDE SEQUENCE [LARGE SCALE GENOMIC DNA]</scope>
    <source>
        <strain evidence="3">Cb09-40</strain>
    </source>
</reference>
<name>A0A2G5HMU0_CERBT</name>
<proteinExistence type="predicted"/>
<evidence type="ECO:0000313" key="5">
    <source>
        <dbReference type="Proteomes" id="UP001302367"/>
    </source>
</evidence>
<dbReference type="EMBL" id="LKMD01000105">
    <property type="protein sequence ID" value="PIA93818.1"/>
    <property type="molecule type" value="Genomic_DNA"/>
</dbReference>
<evidence type="ECO:0000313" key="3">
    <source>
        <dbReference type="EMBL" id="WPB02366.1"/>
    </source>
</evidence>